<evidence type="ECO:0000313" key="4">
    <source>
        <dbReference type="EMBL" id="EOA34195.1"/>
    </source>
</evidence>
<evidence type="ECO:0000313" key="5">
    <source>
        <dbReference type="Proteomes" id="UP000029121"/>
    </source>
</evidence>
<gene>
    <name evidence="4" type="ORF">CARUB_v10021704mg</name>
</gene>
<dbReference type="Pfam" id="PF13041">
    <property type="entry name" value="PPR_2"/>
    <property type="match status" value="3"/>
</dbReference>
<organism evidence="4 5">
    <name type="scientific">Capsella rubella</name>
    <dbReference type="NCBI Taxonomy" id="81985"/>
    <lineage>
        <taxon>Eukaryota</taxon>
        <taxon>Viridiplantae</taxon>
        <taxon>Streptophyta</taxon>
        <taxon>Embryophyta</taxon>
        <taxon>Tracheophyta</taxon>
        <taxon>Spermatophyta</taxon>
        <taxon>Magnoliopsida</taxon>
        <taxon>eudicotyledons</taxon>
        <taxon>Gunneridae</taxon>
        <taxon>Pentapetalae</taxon>
        <taxon>rosids</taxon>
        <taxon>malvids</taxon>
        <taxon>Brassicales</taxon>
        <taxon>Brassicaceae</taxon>
        <taxon>Camelineae</taxon>
        <taxon>Capsella</taxon>
    </lineage>
</organism>
<dbReference type="InterPro" id="IPR050667">
    <property type="entry name" value="PPR-containing_protein"/>
</dbReference>
<dbReference type="KEGG" id="crb:17896368"/>
<feature type="repeat" description="PPR" evidence="3">
    <location>
        <begin position="224"/>
        <end position="258"/>
    </location>
</feature>
<dbReference type="AlphaFoldDB" id="R0I7W8"/>
<keyword evidence="2" id="KW-0677">Repeat</keyword>
<dbReference type="Pfam" id="PF01535">
    <property type="entry name" value="PPR"/>
    <property type="match status" value="1"/>
</dbReference>
<feature type="repeat" description="PPR" evidence="3">
    <location>
        <begin position="259"/>
        <end position="293"/>
    </location>
</feature>
<dbReference type="PROSITE" id="PS51375">
    <property type="entry name" value="PPR"/>
    <property type="match status" value="7"/>
</dbReference>
<accession>R0I7W8</accession>
<dbReference type="eggNOG" id="KOG4197">
    <property type="taxonomic scope" value="Eukaryota"/>
</dbReference>
<feature type="repeat" description="PPR" evidence="3">
    <location>
        <begin position="329"/>
        <end position="363"/>
    </location>
</feature>
<evidence type="ECO:0000256" key="1">
    <source>
        <dbReference type="ARBA" id="ARBA00007626"/>
    </source>
</evidence>
<comment type="similarity">
    <text evidence="1">Belongs to the PPR family. P subfamily.</text>
</comment>
<keyword evidence="5" id="KW-1185">Reference proteome</keyword>
<dbReference type="Pfam" id="PF13812">
    <property type="entry name" value="PPR_3"/>
    <property type="match status" value="1"/>
</dbReference>
<dbReference type="Gene3D" id="1.25.40.10">
    <property type="entry name" value="Tetratricopeptide repeat domain"/>
    <property type="match status" value="3"/>
</dbReference>
<feature type="repeat" description="PPR" evidence="3">
    <location>
        <begin position="189"/>
        <end position="223"/>
    </location>
</feature>
<dbReference type="InterPro" id="IPR011990">
    <property type="entry name" value="TPR-like_helical_dom_sf"/>
</dbReference>
<name>R0I7W8_9BRAS</name>
<dbReference type="Proteomes" id="UP000029121">
    <property type="component" value="Unassembled WGS sequence"/>
</dbReference>
<dbReference type="PANTHER" id="PTHR47939">
    <property type="entry name" value="MEMBRANE-ASSOCIATED SALT-INDUCIBLE PROTEIN-LIKE"/>
    <property type="match status" value="1"/>
</dbReference>
<dbReference type="PANTHER" id="PTHR47939:SF13">
    <property type="entry name" value="OS03G0201400 PROTEIN"/>
    <property type="match status" value="1"/>
</dbReference>
<evidence type="ECO:0000256" key="3">
    <source>
        <dbReference type="PROSITE-ProRule" id="PRU00708"/>
    </source>
</evidence>
<feature type="repeat" description="PPR" evidence="3">
    <location>
        <begin position="294"/>
        <end position="328"/>
    </location>
</feature>
<evidence type="ECO:0000256" key="2">
    <source>
        <dbReference type="ARBA" id="ARBA00022737"/>
    </source>
</evidence>
<sequence length="389" mass="43610">MRRSITIASKMSRFVNVQGNFVTAPPPSLIICCWRRAFSGESDDYREILRNGLRDIKLDDAIGFFDEMVQSRPFPSIFEFSELLSTVAKMNKFDVVISLGEKMQKLGISHDHYTYSILVDCFCRSSQLSPALAILGKIIKLGDEPSVVLTLSYLLNGFNASIDAFVKEGKLLEAEKLYKEMIQRYIDPDTVTYNSLINGFCMHDRLDEAKDMLALMVSKSCFPNVVTYNTLIKGFCNSKRIEDGMELLGEMSQRGLMGNTVTYNTLIQGFVQAGKCDYAQEVFELMSSSGVPPNIWTYNILLDGFCGKGLKQEAVALFRKMKEDGTLPDDSTYNTLIRACLRDGDKAASAELIKEMRSCRFAGDDSTFGLVTSMLHDGRLDKSFLNMLS</sequence>
<reference evidence="5" key="1">
    <citation type="journal article" date="2013" name="Nat. Genet.">
        <title>The Capsella rubella genome and the genomic consequences of rapid mating system evolution.</title>
        <authorList>
            <person name="Slotte T."/>
            <person name="Hazzouri K.M."/>
            <person name="Agren J.A."/>
            <person name="Koenig D."/>
            <person name="Maumus F."/>
            <person name="Guo Y.L."/>
            <person name="Steige K."/>
            <person name="Platts A.E."/>
            <person name="Escobar J.S."/>
            <person name="Newman L.K."/>
            <person name="Wang W."/>
            <person name="Mandakova T."/>
            <person name="Vello E."/>
            <person name="Smith L.M."/>
            <person name="Henz S.R."/>
            <person name="Steffen J."/>
            <person name="Takuno S."/>
            <person name="Brandvain Y."/>
            <person name="Coop G."/>
            <person name="Andolfatto P."/>
            <person name="Hu T.T."/>
            <person name="Blanchette M."/>
            <person name="Clark R.M."/>
            <person name="Quesneville H."/>
            <person name="Nordborg M."/>
            <person name="Gaut B.S."/>
            <person name="Lysak M.A."/>
            <person name="Jenkins J."/>
            <person name="Grimwood J."/>
            <person name="Chapman J."/>
            <person name="Prochnik S."/>
            <person name="Shu S."/>
            <person name="Rokhsar D."/>
            <person name="Schmutz J."/>
            <person name="Weigel D."/>
            <person name="Wright S.I."/>
        </authorList>
    </citation>
    <scope>NUCLEOTIDE SEQUENCE [LARGE SCALE GENOMIC DNA]</scope>
    <source>
        <strain evidence="5">cv. Monte Gargano</strain>
    </source>
</reference>
<dbReference type="OrthoDB" id="185373at2759"/>
<dbReference type="NCBIfam" id="TIGR00756">
    <property type="entry name" value="PPR"/>
    <property type="match status" value="6"/>
</dbReference>
<dbReference type="InterPro" id="IPR002885">
    <property type="entry name" value="PPR_rpt"/>
</dbReference>
<feature type="repeat" description="PPR" evidence="3">
    <location>
        <begin position="154"/>
        <end position="188"/>
    </location>
</feature>
<proteinExistence type="inferred from homology"/>
<evidence type="ECO:0008006" key="6">
    <source>
        <dbReference type="Google" id="ProtNLM"/>
    </source>
</evidence>
<feature type="repeat" description="PPR" evidence="3">
    <location>
        <begin position="111"/>
        <end position="145"/>
    </location>
</feature>
<dbReference type="EMBL" id="KB870806">
    <property type="protein sequence ID" value="EOA34195.1"/>
    <property type="molecule type" value="Genomic_DNA"/>
</dbReference>
<protein>
    <recommendedName>
        <fullName evidence="6">Pentacotripeptide-repeat region of PRORP domain-containing protein</fullName>
    </recommendedName>
</protein>